<evidence type="ECO:0000256" key="1">
    <source>
        <dbReference type="SAM" id="MobiDB-lite"/>
    </source>
</evidence>
<proteinExistence type="predicted"/>
<dbReference type="AlphaFoldDB" id="A0A1W1VE30"/>
<feature type="region of interest" description="Disordered" evidence="1">
    <location>
        <begin position="1"/>
        <end position="27"/>
    </location>
</feature>
<keyword evidence="3" id="KW-1185">Reference proteome</keyword>
<dbReference type="STRING" id="695939.SAMN00790413_01145"/>
<accession>A0A1W1VE30</accession>
<reference evidence="2 3" key="1">
    <citation type="submission" date="2017-04" db="EMBL/GenBank/DDBJ databases">
        <authorList>
            <person name="Afonso C.L."/>
            <person name="Miller P.J."/>
            <person name="Scott M.A."/>
            <person name="Spackman E."/>
            <person name="Goraichik I."/>
            <person name="Dimitrov K.M."/>
            <person name="Suarez D.L."/>
            <person name="Swayne D.E."/>
        </authorList>
    </citation>
    <scope>NUCLEOTIDE SEQUENCE [LARGE SCALE GENOMIC DNA]</scope>
    <source>
        <strain evidence="2 3">KR-140</strain>
    </source>
</reference>
<feature type="compositionally biased region" description="Basic and acidic residues" evidence="1">
    <location>
        <begin position="11"/>
        <end position="23"/>
    </location>
</feature>
<evidence type="ECO:0000313" key="2">
    <source>
        <dbReference type="EMBL" id="SMB91473.1"/>
    </source>
</evidence>
<feature type="compositionally biased region" description="Polar residues" evidence="1">
    <location>
        <begin position="1"/>
        <end position="10"/>
    </location>
</feature>
<sequence length="98" mass="10223">MISSPTSGNSDCRRSAQMGEDKSTLGNMVDAAGAKLKEGADRLGAAGHEAVSDLTTGRTHVEHKAEAMEDRAKAEVHNLQADANYAEGKQEASDGDGH</sequence>
<protein>
    <submittedName>
        <fullName evidence="2">Uncharacterized protein</fullName>
    </submittedName>
</protein>
<dbReference type="Proteomes" id="UP000192582">
    <property type="component" value="Unassembled WGS sequence"/>
</dbReference>
<dbReference type="EMBL" id="FWWU01000009">
    <property type="protein sequence ID" value="SMB91473.1"/>
    <property type="molecule type" value="Genomic_DNA"/>
</dbReference>
<organism evidence="2 3">
    <name type="scientific">Deinococcus hopiensis KR-140</name>
    <dbReference type="NCBI Taxonomy" id="695939"/>
    <lineage>
        <taxon>Bacteria</taxon>
        <taxon>Thermotogati</taxon>
        <taxon>Deinococcota</taxon>
        <taxon>Deinococci</taxon>
        <taxon>Deinococcales</taxon>
        <taxon>Deinococcaceae</taxon>
        <taxon>Deinococcus</taxon>
    </lineage>
</organism>
<name>A0A1W1VE30_9DEIO</name>
<gene>
    <name evidence="2" type="ORF">SAMN00790413_01145</name>
</gene>
<evidence type="ECO:0000313" key="3">
    <source>
        <dbReference type="Proteomes" id="UP000192582"/>
    </source>
</evidence>